<organism evidence="7 8">
    <name type="scientific">Candidatus Pristimantibacillus lignocellulolyticus</name>
    <dbReference type="NCBI Taxonomy" id="2994561"/>
    <lineage>
        <taxon>Bacteria</taxon>
        <taxon>Bacillati</taxon>
        <taxon>Bacillota</taxon>
        <taxon>Bacilli</taxon>
        <taxon>Bacillales</taxon>
        <taxon>Paenibacillaceae</taxon>
        <taxon>Candidatus Pristimantibacillus</taxon>
    </lineage>
</organism>
<evidence type="ECO:0000256" key="3">
    <source>
        <dbReference type="ARBA" id="ARBA00022806"/>
    </source>
</evidence>
<dbReference type="PANTHER" id="PTHR47961">
    <property type="entry name" value="DNA POLYMERASE THETA, PUTATIVE (AFU_ORTHOLOGUE AFUA_1G05260)-RELATED"/>
    <property type="match status" value="1"/>
</dbReference>
<dbReference type="PANTHER" id="PTHR47961:SF6">
    <property type="entry name" value="DNA-DIRECTED DNA POLYMERASE"/>
    <property type="match status" value="1"/>
</dbReference>
<gene>
    <name evidence="7" type="ORF">NAG76_14795</name>
</gene>
<dbReference type="SMART" id="SM00490">
    <property type="entry name" value="HELICc"/>
    <property type="match status" value="1"/>
</dbReference>
<name>A0A9J6ZAX8_9BACL</name>
<dbReference type="Gene3D" id="3.40.50.300">
    <property type="entry name" value="P-loop containing nucleotide triphosphate hydrolases"/>
    <property type="match status" value="2"/>
</dbReference>
<evidence type="ECO:0000256" key="4">
    <source>
        <dbReference type="ARBA" id="ARBA00022840"/>
    </source>
</evidence>
<keyword evidence="3 7" id="KW-0347">Helicase</keyword>
<evidence type="ECO:0000259" key="6">
    <source>
        <dbReference type="PROSITE" id="PS51194"/>
    </source>
</evidence>
<dbReference type="SMART" id="SM00487">
    <property type="entry name" value="DEXDc"/>
    <property type="match status" value="1"/>
</dbReference>
<sequence length="1192" mass="136525">MNADNKYPIKELREFQEKFASEKLLPNFAKLYSHHTRLNYQQSGLLGWNGTSEFNNRINDAIKLIDVGLFDKKHNGTNWRSTLRRAGEVLEWLSHPDLNTEKYPTRFLSAASYQLAGYPAMATGLLNAENFDFEDSDILRSLLSADFPQLDMYLHDYWSEEIGLDTQSIHEEMLIKELIRSLGVLNMYMRWGEESRISIAQEKLKAISKLQTHHEDPMSWLLSKLCSELFEEYYKNSLRDQVKSLKSLITTEGDKALDKYLRNSYLGKKSLVWSSQIKGIQQLLENKSFALCTPTGTGKTTIAELAIIMSLFKPNEFDEDSKWIEELLGDSLPSAIAIYLVPSRALATEVEIKLNTVFKDISDRPVKVTGLYGGIDWGPTDAWITSNEKTVLICTYEKAEALIRFLGPLFLSRVSLVVIDEAHSIQFDGKYESLISSDNRSLRLEALSNRLVMHLDEKNSKVIALSAVAAGGSDTLAQWVSGSQNAQAEATSYRSTRQLIGRLEWSKTGNYRILYDIMNGSDLKFERTLDEENVPFIPRPFTPFPIRYSEIPKMFTGKGPSKKLRPYLFWAAIQMAKKDALGNHSSVLISVTQFISGYAQDFLYTLEKLLKKIEIPEFFNEPTQESNKQLWEKCLRSCEDYFGNSSVEYKLLKKGIVVHYGNMPGLTARLLVEVINKKIVSIVLATSTLSEGINLPFETVIIPTVIRNQELLPIKEFSNLVGRAGRPGVATEGRTLVMLEDNPHDWGDRQPAVNYYTILNQLHNLEGNVSSAKSPIAELLRELESKWNIAFNSNDKKQFMKWLEETVPLKDEDNLTINLSSEELLDTLDGILISAIVELELIEEKTISLSDLEAKLQGIWRKSYAYFASVEREYLEKVFLKRGLSIQSNIYPNFVDRRKIYRTSLSPRFANELISLMPTIKMHLSNGVNYHGWDTDKRLGFILESASILFSLKKFHVKESVGSGKDPATMEEVLRWWLIPDQTVSKPKSTQLSQWVKYINSSFTYQFNWGIGTVISLILDELHDGRIIPTRLEDWTDSGLPWIIFWFKEMITWGTLDPVVAYLLARGVCDTRKDALELATQYYVFASELDVDVYNAVVIRDWVILQNIKSSKENIILMDDIPVHLIRDFTNQSTVEWLVYPIFREDKLIWIDPAGYELAYSFLPTNALLEISKIDYILNYKEKIVRVKKYIE</sequence>
<dbReference type="InterPro" id="IPR014001">
    <property type="entry name" value="Helicase_ATP-bd"/>
</dbReference>
<reference evidence="7" key="1">
    <citation type="submission" date="2022-05" db="EMBL/GenBank/DDBJ databases">
        <title>Novel bacterial taxa in a minimal lignocellulolytic consortium and its capacity to transform plastics disclosed by genome-resolved metagenomics.</title>
        <authorList>
            <person name="Rodriguez C.A.D."/>
            <person name="Diaz-Garcia L."/>
            <person name="Herrera K."/>
            <person name="Tarazona N.A."/>
            <person name="Sproer C."/>
            <person name="Overmann J."/>
            <person name="Jimenez D.J."/>
        </authorList>
    </citation>
    <scope>NUCLEOTIDE SEQUENCE</scope>
    <source>
        <strain evidence="7">MAG5</strain>
    </source>
</reference>
<dbReference type="GO" id="GO:0005524">
    <property type="term" value="F:ATP binding"/>
    <property type="evidence" value="ECO:0007669"/>
    <property type="project" value="UniProtKB-KW"/>
</dbReference>
<dbReference type="PROSITE" id="PS51194">
    <property type="entry name" value="HELICASE_CTER"/>
    <property type="match status" value="1"/>
</dbReference>
<evidence type="ECO:0000256" key="1">
    <source>
        <dbReference type="ARBA" id="ARBA00022741"/>
    </source>
</evidence>
<dbReference type="InterPro" id="IPR050474">
    <property type="entry name" value="Hel308_SKI2-like"/>
</dbReference>
<dbReference type="KEGG" id="plig:NAG76_14795"/>
<evidence type="ECO:0000313" key="8">
    <source>
        <dbReference type="Proteomes" id="UP001056756"/>
    </source>
</evidence>
<keyword evidence="1" id="KW-0547">Nucleotide-binding</keyword>
<dbReference type="Proteomes" id="UP001056756">
    <property type="component" value="Chromosome"/>
</dbReference>
<proteinExistence type="predicted"/>
<dbReference type="SUPFAM" id="SSF52540">
    <property type="entry name" value="P-loop containing nucleoside triphosphate hydrolases"/>
    <property type="match status" value="1"/>
</dbReference>
<keyword evidence="4" id="KW-0067">ATP-binding</keyword>
<dbReference type="PROSITE" id="PS51192">
    <property type="entry name" value="HELICASE_ATP_BIND_1"/>
    <property type="match status" value="1"/>
</dbReference>
<evidence type="ECO:0000256" key="2">
    <source>
        <dbReference type="ARBA" id="ARBA00022801"/>
    </source>
</evidence>
<dbReference type="EMBL" id="CP097899">
    <property type="protein sequence ID" value="URN93104.1"/>
    <property type="molecule type" value="Genomic_DNA"/>
</dbReference>
<dbReference type="InterPro" id="IPR027417">
    <property type="entry name" value="P-loop_NTPase"/>
</dbReference>
<dbReference type="AlphaFoldDB" id="A0A9J6ZAX8"/>
<dbReference type="GO" id="GO:0004386">
    <property type="term" value="F:helicase activity"/>
    <property type="evidence" value="ECO:0007669"/>
    <property type="project" value="UniProtKB-KW"/>
</dbReference>
<dbReference type="Pfam" id="PF00270">
    <property type="entry name" value="DEAD"/>
    <property type="match status" value="1"/>
</dbReference>
<dbReference type="InterPro" id="IPR001650">
    <property type="entry name" value="Helicase_C-like"/>
</dbReference>
<accession>A0A9J6ZAX8</accession>
<dbReference type="GO" id="GO:0003676">
    <property type="term" value="F:nucleic acid binding"/>
    <property type="evidence" value="ECO:0007669"/>
    <property type="project" value="InterPro"/>
</dbReference>
<dbReference type="InterPro" id="IPR011545">
    <property type="entry name" value="DEAD/DEAH_box_helicase_dom"/>
</dbReference>
<dbReference type="GO" id="GO:0016787">
    <property type="term" value="F:hydrolase activity"/>
    <property type="evidence" value="ECO:0007669"/>
    <property type="project" value="UniProtKB-KW"/>
</dbReference>
<feature type="domain" description="Helicase ATP-binding" evidence="5">
    <location>
        <begin position="280"/>
        <end position="487"/>
    </location>
</feature>
<evidence type="ECO:0000259" key="5">
    <source>
        <dbReference type="PROSITE" id="PS51192"/>
    </source>
</evidence>
<keyword evidence="2" id="KW-0378">Hydrolase</keyword>
<protein>
    <submittedName>
        <fullName evidence="7">DEAD/DEAH box helicase</fullName>
    </submittedName>
</protein>
<evidence type="ECO:0000313" key="7">
    <source>
        <dbReference type="EMBL" id="URN93104.1"/>
    </source>
</evidence>
<feature type="domain" description="Helicase C-terminal" evidence="6">
    <location>
        <begin position="605"/>
        <end position="784"/>
    </location>
</feature>